<keyword evidence="2" id="KW-1185">Reference proteome</keyword>
<dbReference type="Proteomes" id="UP000257109">
    <property type="component" value="Unassembled WGS sequence"/>
</dbReference>
<sequence>MTTTHEIKSSNVYMGTCNPTCSIIDSHQANKCVVYVLIAPPQQTKMGPQRRMRIYRGENKKLENNINWNELSLSHLDPCTKEYELEVQKIIYLQNLANQLLNVFSDPKRVTKSYILGTNALIRIDVLVGQSNITNDF</sequence>
<feature type="non-terminal residue" evidence="1">
    <location>
        <position position="1"/>
    </location>
</feature>
<accession>A0A371EC08</accession>
<organism evidence="1 2">
    <name type="scientific">Mucuna pruriens</name>
    <name type="common">Velvet bean</name>
    <name type="synonym">Dolichos pruriens</name>
    <dbReference type="NCBI Taxonomy" id="157652"/>
    <lineage>
        <taxon>Eukaryota</taxon>
        <taxon>Viridiplantae</taxon>
        <taxon>Streptophyta</taxon>
        <taxon>Embryophyta</taxon>
        <taxon>Tracheophyta</taxon>
        <taxon>Spermatophyta</taxon>
        <taxon>Magnoliopsida</taxon>
        <taxon>eudicotyledons</taxon>
        <taxon>Gunneridae</taxon>
        <taxon>Pentapetalae</taxon>
        <taxon>rosids</taxon>
        <taxon>fabids</taxon>
        <taxon>Fabales</taxon>
        <taxon>Fabaceae</taxon>
        <taxon>Papilionoideae</taxon>
        <taxon>50 kb inversion clade</taxon>
        <taxon>NPAAA clade</taxon>
        <taxon>indigoferoid/millettioid clade</taxon>
        <taxon>Phaseoleae</taxon>
        <taxon>Mucuna</taxon>
    </lineage>
</organism>
<dbReference type="EMBL" id="QJKJ01014825">
    <property type="protein sequence ID" value="RDX63573.1"/>
    <property type="molecule type" value="Genomic_DNA"/>
</dbReference>
<protein>
    <submittedName>
        <fullName evidence="1">Uncharacterized protein</fullName>
    </submittedName>
</protein>
<comment type="caution">
    <text evidence="1">The sequence shown here is derived from an EMBL/GenBank/DDBJ whole genome shotgun (WGS) entry which is preliminary data.</text>
</comment>
<reference evidence="1" key="1">
    <citation type="submission" date="2018-05" db="EMBL/GenBank/DDBJ databases">
        <title>Draft genome of Mucuna pruriens seed.</title>
        <authorList>
            <person name="Nnadi N.E."/>
            <person name="Vos R."/>
            <person name="Hasami M.H."/>
            <person name="Devisetty U.K."/>
            <person name="Aguiy J.C."/>
        </authorList>
    </citation>
    <scope>NUCLEOTIDE SEQUENCE [LARGE SCALE GENOMIC DNA]</scope>
    <source>
        <strain evidence="1">JCA_2017</strain>
    </source>
</reference>
<dbReference type="AlphaFoldDB" id="A0A371EC08"/>
<name>A0A371EC08_MUCPR</name>
<evidence type="ECO:0000313" key="1">
    <source>
        <dbReference type="EMBL" id="RDX63573.1"/>
    </source>
</evidence>
<gene>
    <name evidence="1" type="ORF">CR513_57992</name>
</gene>
<dbReference type="OrthoDB" id="1722122at2759"/>
<evidence type="ECO:0000313" key="2">
    <source>
        <dbReference type="Proteomes" id="UP000257109"/>
    </source>
</evidence>
<proteinExistence type="predicted"/>